<keyword evidence="2" id="KW-1185">Reference proteome</keyword>
<gene>
    <name evidence="1" type="ORF">AB7Z85_01295</name>
</gene>
<protein>
    <submittedName>
        <fullName evidence="1">DUF2913 family protein</fullName>
    </submittedName>
</protein>
<evidence type="ECO:0000313" key="2">
    <source>
        <dbReference type="Proteomes" id="UP001561463"/>
    </source>
</evidence>
<sequence length="133" mass="14705">MWPPERPAADLHQRLEHLWLACSGSVSHPSDLYRLAQAIKTLKEQNWLNATVADTEWDIPALLAGDTDHSVLLVKNSDLVCYFSEDGQLTGPVTFLARGNIIECMDVMRAQDLSVKTEECSEGVNLLTILPSG</sequence>
<dbReference type="RefSeq" id="WP_369496543.1">
    <property type="nucleotide sequence ID" value="NZ_JBFZPZ010000001.1"/>
</dbReference>
<dbReference type="EMBL" id="JBFZPZ010000001">
    <property type="protein sequence ID" value="MEX9251160.1"/>
    <property type="molecule type" value="Genomic_DNA"/>
</dbReference>
<accession>A0ABV4A2U1</accession>
<proteinExistence type="predicted"/>
<organism evidence="1 2">
    <name type="scientific">Pseudenterobacter timonensis</name>
    <dbReference type="NCBI Taxonomy" id="1755099"/>
    <lineage>
        <taxon>Bacteria</taxon>
        <taxon>Pseudomonadati</taxon>
        <taxon>Pseudomonadota</taxon>
        <taxon>Gammaproteobacteria</taxon>
        <taxon>Enterobacterales</taxon>
        <taxon>Enterobacteriaceae</taxon>
        <taxon>Pseudenterobacter</taxon>
    </lineage>
</organism>
<reference evidence="1 2" key="1">
    <citation type="submission" date="2024-03" db="EMBL/GenBank/DDBJ databases">
        <title>Role of Flies in the Dissemination of Carbapenem-Resistant Enterobacteriaceae (CRE): An Epidemiological and Genomic Study in China.</title>
        <authorList>
            <person name="Chen K."/>
            <person name="Zhang R."/>
            <person name="Chen S."/>
        </authorList>
    </citation>
    <scope>NUCLEOTIDE SEQUENCE [LARGE SCALE GENOMIC DNA]</scope>
    <source>
        <strain evidence="2">fly-313</strain>
    </source>
</reference>
<comment type="caution">
    <text evidence="1">The sequence shown here is derived from an EMBL/GenBank/DDBJ whole genome shotgun (WGS) entry which is preliminary data.</text>
</comment>
<dbReference type="Proteomes" id="UP001561463">
    <property type="component" value="Unassembled WGS sequence"/>
</dbReference>
<name>A0ABV4A2U1_9ENTR</name>
<dbReference type="Pfam" id="PF11140">
    <property type="entry name" value="DUF2913"/>
    <property type="match status" value="1"/>
</dbReference>
<evidence type="ECO:0000313" key="1">
    <source>
        <dbReference type="EMBL" id="MEX9251160.1"/>
    </source>
</evidence>
<dbReference type="InterPro" id="IPR021316">
    <property type="entry name" value="DUF2913"/>
</dbReference>